<dbReference type="InterPro" id="IPR027417">
    <property type="entry name" value="P-loop_NTPase"/>
</dbReference>
<dbReference type="OrthoDB" id="7628974at2"/>
<accession>A0A1Q2CJP9</accession>
<evidence type="ECO:0000313" key="3">
    <source>
        <dbReference type="Proteomes" id="UP000188145"/>
    </source>
</evidence>
<reference evidence="3" key="1">
    <citation type="submission" date="2017-02" db="EMBL/GenBank/DDBJ databases">
        <title>Tessaracoccus aquaemaris sp. nov., isolated from the intestine of a Korean rockfish, Sebastes schlegelii, in a marine aquaculture pond.</title>
        <authorList>
            <person name="Tak E.J."/>
            <person name="Bae J.-W."/>
        </authorList>
    </citation>
    <scope>NUCLEOTIDE SEQUENCE [LARGE SCALE GENOMIC DNA]</scope>
    <source>
        <strain evidence="3">NSG39</strain>
    </source>
</reference>
<dbReference type="KEGG" id="tes:BW730_01045"/>
<dbReference type="PANTHER" id="PTHR47691">
    <property type="entry name" value="REGULATOR-RELATED"/>
    <property type="match status" value="1"/>
</dbReference>
<dbReference type="EMBL" id="CP019606">
    <property type="protein sequence ID" value="AQP46359.1"/>
    <property type="molecule type" value="Genomic_DNA"/>
</dbReference>
<dbReference type="Gene3D" id="3.40.50.300">
    <property type="entry name" value="P-loop containing nucleotide triphosphate hydrolases"/>
    <property type="match status" value="1"/>
</dbReference>
<keyword evidence="1" id="KW-0802">TPR repeat</keyword>
<evidence type="ECO:0000256" key="1">
    <source>
        <dbReference type="PROSITE-ProRule" id="PRU00339"/>
    </source>
</evidence>
<evidence type="ECO:0000313" key="2">
    <source>
        <dbReference type="EMBL" id="AQP46359.1"/>
    </source>
</evidence>
<name>A0A1Q2CJP9_9ACTN</name>
<dbReference type="PANTHER" id="PTHR47691:SF3">
    <property type="entry name" value="HTH-TYPE TRANSCRIPTIONAL REGULATOR RV0890C-RELATED"/>
    <property type="match status" value="1"/>
</dbReference>
<dbReference type="Pfam" id="PF13432">
    <property type="entry name" value="TPR_16"/>
    <property type="match status" value="1"/>
</dbReference>
<dbReference type="STRING" id="1332264.BW730_01045"/>
<keyword evidence="3" id="KW-1185">Reference proteome</keyword>
<dbReference type="SMART" id="SM00028">
    <property type="entry name" value="TPR"/>
    <property type="match status" value="5"/>
</dbReference>
<dbReference type="InterPro" id="IPR019734">
    <property type="entry name" value="TPR_rpt"/>
</dbReference>
<dbReference type="Proteomes" id="UP000188145">
    <property type="component" value="Chromosome"/>
</dbReference>
<dbReference type="AlphaFoldDB" id="A0A1Q2CJP9"/>
<organism evidence="2 3">
    <name type="scientific">Tessaracoccus aquimaris</name>
    <dbReference type="NCBI Taxonomy" id="1332264"/>
    <lineage>
        <taxon>Bacteria</taxon>
        <taxon>Bacillati</taxon>
        <taxon>Actinomycetota</taxon>
        <taxon>Actinomycetes</taxon>
        <taxon>Propionibacteriales</taxon>
        <taxon>Propionibacteriaceae</taxon>
        <taxon>Tessaracoccus</taxon>
    </lineage>
</organism>
<proteinExistence type="predicted"/>
<dbReference type="RefSeq" id="WP_077684689.1">
    <property type="nucleotide sequence ID" value="NZ_CP019606.1"/>
</dbReference>
<dbReference type="PROSITE" id="PS50005">
    <property type="entry name" value="TPR"/>
    <property type="match status" value="1"/>
</dbReference>
<dbReference type="InterPro" id="IPR011990">
    <property type="entry name" value="TPR-like_helical_dom_sf"/>
</dbReference>
<feature type="repeat" description="TPR" evidence="1">
    <location>
        <begin position="517"/>
        <end position="550"/>
    </location>
</feature>
<dbReference type="Gene3D" id="1.25.40.10">
    <property type="entry name" value="Tetratricopeptide repeat domain"/>
    <property type="match status" value="2"/>
</dbReference>
<protein>
    <submittedName>
        <fullName evidence="2">Uncharacterized protein</fullName>
    </submittedName>
</protein>
<dbReference type="SUPFAM" id="SSF52540">
    <property type="entry name" value="P-loop containing nucleoside triphosphate hydrolases"/>
    <property type="match status" value="1"/>
</dbReference>
<gene>
    <name evidence="2" type="ORF">BW730_01045</name>
</gene>
<dbReference type="SUPFAM" id="SSF48452">
    <property type="entry name" value="TPR-like"/>
    <property type="match status" value="1"/>
</dbReference>
<sequence length="723" mass="77183">MAQPATLDDLAAELRRLRALVGSPSYADLARRIGTLRAERGQPHTAPGRITVYDAFRDGRTRLDATLVLDLVVVLDADADLALWRDRLASMTRASRVAVSTVLASTTRLRGRAAEAATLERLEHGQCALITGLPGTGKSELAMAAAGRLGERHLIVPMRGYHHSAPPLSAADVAAELLRLIDVPAREIAQLGPRQQPRRWRELAADLDLVVVLDDVSPRSEADELIAGGRCRTLVTSRESGAVTADVTVALSPLTEDETVALLADTIGAGRVAAEPDAAADLARLAGGIPMEVLVVGGAVLQRPEWALADHVHALATASRTSPLRPALQVSYARLTPSQQGLLRLLALHPDTAVDARRAGILVGADATADLAALQAANLLSARGDRYGWHDLVRDFAHDELQTQVPHSAQRAAVARLVRADLDLLAAAVDALHPGIAGRVATEPTSAMGTAEATAFLAAELPTLLTLPETARDWGLAAELSEASALLFPVLSFEVRLTEAVRVHSLAAQEGAPEREAQARRHLARAFEEQGRYTQAIAELEVALELDQPERDRLLMALGNVRLSQDDLPGAIESYRAAIDACHDDLHRAFAHANLSEGLRRSGDLPAARDAARRAIDLLAALGHRSHEAQVTANLALIAQAEGDLDEAYLLLEAAAERAVANRGHYLRVRASMASVLIDLGRLDEAEEAIDEVLAAVDERTLADLYHETLADRDRLAAARLAG</sequence>